<keyword evidence="1" id="KW-0802">TPR repeat</keyword>
<keyword evidence="3" id="KW-1185">Reference proteome</keyword>
<dbReference type="Gene3D" id="3.40.30.10">
    <property type="entry name" value="Glutaredoxin"/>
    <property type="match status" value="1"/>
</dbReference>
<gene>
    <name evidence="2" type="ORF">B0H99_106222</name>
</gene>
<dbReference type="InterPro" id="IPR019734">
    <property type="entry name" value="TPR_rpt"/>
</dbReference>
<evidence type="ECO:0000313" key="3">
    <source>
        <dbReference type="Proteomes" id="UP000242682"/>
    </source>
</evidence>
<accession>A0A2P8H1V1</accession>
<comment type="caution">
    <text evidence="2">The sequence shown here is derived from an EMBL/GenBank/DDBJ whole genome shotgun (WGS) entry which is preliminary data.</text>
</comment>
<dbReference type="SUPFAM" id="SSF48452">
    <property type="entry name" value="TPR-like"/>
    <property type="match status" value="1"/>
</dbReference>
<dbReference type="Proteomes" id="UP000242682">
    <property type="component" value="Unassembled WGS sequence"/>
</dbReference>
<dbReference type="AlphaFoldDB" id="A0A2P8H1V1"/>
<dbReference type="InterPro" id="IPR011990">
    <property type="entry name" value="TPR-like_helical_dom_sf"/>
</dbReference>
<feature type="repeat" description="TPR" evidence="1">
    <location>
        <begin position="106"/>
        <end position="139"/>
    </location>
</feature>
<protein>
    <submittedName>
        <fullName evidence="2">Uncharacterized protein</fullName>
    </submittedName>
</protein>
<proteinExistence type="predicted"/>
<sequence>MNFEILSVAADGQGPEVVKPYTKETTFTTVVDENNVLINMFGFKMVPNGIFLDEEGTIRMIKEGFKLDNPENIEAVEKLIRKEVEKVEFEGSSPKSGQPDLEQQLAQTKYKLGMEYAKQGRNDEALKELDDACLLDPDNFTIRKQRWFIRFPEKFTPVIEVEWQQGQLEIEKAEEERRRNEGLVCGPDGCFLPSR</sequence>
<dbReference type="Gene3D" id="1.25.40.10">
    <property type="entry name" value="Tetratricopeptide repeat domain"/>
    <property type="match status" value="1"/>
</dbReference>
<evidence type="ECO:0000313" key="2">
    <source>
        <dbReference type="EMBL" id="PSL40203.1"/>
    </source>
</evidence>
<dbReference type="PROSITE" id="PS50005">
    <property type="entry name" value="TPR"/>
    <property type="match status" value="1"/>
</dbReference>
<dbReference type="EMBL" id="PYAT01000006">
    <property type="protein sequence ID" value="PSL40203.1"/>
    <property type="molecule type" value="Genomic_DNA"/>
</dbReference>
<name>A0A2P8H1V1_9BACL</name>
<reference evidence="2 3" key="1">
    <citation type="submission" date="2018-03" db="EMBL/GenBank/DDBJ databases">
        <title>Genomic Encyclopedia of Type Strains, Phase III (KMG-III): the genomes of soil and plant-associated and newly described type strains.</title>
        <authorList>
            <person name="Whitman W."/>
        </authorList>
    </citation>
    <scope>NUCLEOTIDE SEQUENCE [LARGE SCALE GENOMIC DNA]</scope>
    <source>
        <strain evidence="2 3">CGMCC 1.12259</strain>
    </source>
</reference>
<evidence type="ECO:0000256" key="1">
    <source>
        <dbReference type="PROSITE-ProRule" id="PRU00339"/>
    </source>
</evidence>
<organism evidence="2 3">
    <name type="scientific">Planomicrobium soli</name>
    <dbReference type="NCBI Taxonomy" id="1176648"/>
    <lineage>
        <taxon>Bacteria</taxon>
        <taxon>Bacillati</taxon>
        <taxon>Bacillota</taxon>
        <taxon>Bacilli</taxon>
        <taxon>Bacillales</taxon>
        <taxon>Caryophanaceae</taxon>
        <taxon>Planomicrobium</taxon>
    </lineage>
</organism>